<dbReference type="InterPro" id="IPR053143">
    <property type="entry name" value="Arylsulfate_ST"/>
</dbReference>
<dbReference type="Pfam" id="PF14269">
    <property type="entry name" value="Arylsulfotran_2"/>
    <property type="match status" value="1"/>
</dbReference>
<dbReference type="PANTHER" id="PTHR35340">
    <property type="entry name" value="PQQ ENZYME REPEAT PROTEIN-RELATED"/>
    <property type="match status" value="1"/>
</dbReference>
<dbReference type="EMBL" id="BLJY01000009">
    <property type="protein sequence ID" value="GFF18732.1"/>
    <property type="molecule type" value="Genomic_DNA"/>
</dbReference>
<name>A0A5M3Z8J6_ASPTE</name>
<gene>
    <name evidence="1" type="ORF">ATEIFO6365_0009009500</name>
</gene>
<evidence type="ECO:0000313" key="2">
    <source>
        <dbReference type="Proteomes" id="UP000452235"/>
    </source>
</evidence>
<proteinExistence type="predicted"/>
<accession>A0A5M3Z8J6</accession>
<evidence type="ECO:0000313" key="1">
    <source>
        <dbReference type="EMBL" id="GFF18732.1"/>
    </source>
</evidence>
<sequence>MRYLTTASLLFGLCAAEYDTWPYQTFRSSSLEPPNLKITKSGPTSPGYLFFDQSWSAHQYGVFIMSDDNELIWQSPRGDLHDFRMQTLDGKPVLTFWNGLGVPEPFGWGYGLIQILDQNYESIYNVTVTDDNYQALGSINSTGFYSWLDMHEGTITADGTMLATGYNVTRADLSAVGGPKNGWVADSLFYEIDIKTNEILYRWSALDNLDEITLEAVQEFYPIKDWGRNSSAPYGYFHINSVDKFADGSYLISSRYYSSLFRIATDGSIDWILQGKNGGDFTLAPNLHFTYQHDARIQHEDNEHILISIFDNDNSDVHNGTHHTEGLYLHVNTHTREVRALRQLADPNDEIYSTSQGNLQHLPNGHSIMGYGSNPKIKEYSANGTCVLTAQFGPDDVVSSYRGYRFPWVGTPSTPPDVVACVDRARNQTNVYMSWNGATEHRVWKVFGGADRDALRPVAEARKTGFETVAVAEGALEFVQVEAKGMGIQPGVSRVVSVDRQC</sequence>
<dbReference type="OrthoDB" id="5377172at2759"/>
<dbReference type="Proteomes" id="UP000452235">
    <property type="component" value="Unassembled WGS sequence"/>
</dbReference>
<dbReference type="InterPro" id="IPR039535">
    <property type="entry name" value="ASST-like"/>
</dbReference>
<dbReference type="VEuPathDB" id="FungiDB:ATEG_07492"/>
<dbReference type="AlphaFoldDB" id="A0A5M3Z8J6"/>
<reference evidence="1 2" key="1">
    <citation type="submission" date="2020-01" db="EMBL/GenBank/DDBJ databases">
        <title>Aspergillus terreus IFO 6365 whole genome shotgun sequence.</title>
        <authorList>
            <person name="Kanamasa S."/>
            <person name="Takahashi H."/>
        </authorList>
    </citation>
    <scope>NUCLEOTIDE SEQUENCE [LARGE SCALE GENOMIC DNA]</scope>
    <source>
        <strain evidence="1 2">IFO 6365</strain>
    </source>
</reference>
<protein>
    <submittedName>
        <fullName evidence="1">Uncharacterized protein</fullName>
    </submittedName>
</protein>
<comment type="caution">
    <text evidence="1">The sequence shown here is derived from an EMBL/GenBank/DDBJ whole genome shotgun (WGS) entry which is preliminary data.</text>
</comment>
<organism evidence="1 2">
    <name type="scientific">Aspergillus terreus</name>
    <dbReference type="NCBI Taxonomy" id="33178"/>
    <lineage>
        <taxon>Eukaryota</taxon>
        <taxon>Fungi</taxon>
        <taxon>Dikarya</taxon>
        <taxon>Ascomycota</taxon>
        <taxon>Pezizomycotina</taxon>
        <taxon>Eurotiomycetes</taxon>
        <taxon>Eurotiomycetidae</taxon>
        <taxon>Eurotiales</taxon>
        <taxon>Aspergillaceae</taxon>
        <taxon>Aspergillus</taxon>
        <taxon>Aspergillus subgen. Circumdati</taxon>
    </lineage>
</organism>
<keyword evidence="2" id="KW-1185">Reference proteome</keyword>
<dbReference type="PANTHER" id="PTHR35340:SF6">
    <property type="entry name" value="ASST-DOMAIN-CONTAINING PROTEIN"/>
    <property type="match status" value="1"/>
</dbReference>